<accession>A0A848L750</accession>
<name>A0A848L750_9BACT</name>
<evidence type="ECO:0000313" key="1">
    <source>
        <dbReference type="EMBL" id="NMO14357.1"/>
    </source>
</evidence>
<proteinExistence type="predicted"/>
<dbReference type="AlphaFoldDB" id="A0A848L750"/>
<organism evidence="1 2">
    <name type="scientific">Pyxidicoccus fallax</name>
    <dbReference type="NCBI Taxonomy" id="394095"/>
    <lineage>
        <taxon>Bacteria</taxon>
        <taxon>Pseudomonadati</taxon>
        <taxon>Myxococcota</taxon>
        <taxon>Myxococcia</taxon>
        <taxon>Myxococcales</taxon>
        <taxon>Cystobacterineae</taxon>
        <taxon>Myxococcaceae</taxon>
        <taxon>Pyxidicoccus</taxon>
    </lineage>
</organism>
<comment type="caution">
    <text evidence="1">The sequence shown here is derived from an EMBL/GenBank/DDBJ whole genome shotgun (WGS) entry which is preliminary data.</text>
</comment>
<protein>
    <submittedName>
        <fullName evidence="1">Uncharacterized protein</fullName>
    </submittedName>
</protein>
<dbReference type="EMBL" id="JABBJJ010000017">
    <property type="protein sequence ID" value="NMO14357.1"/>
    <property type="molecule type" value="Genomic_DNA"/>
</dbReference>
<evidence type="ECO:0000313" key="2">
    <source>
        <dbReference type="Proteomes" id="UP000518300"/>
    </source>
</evidence>
<sequence>MRILSLTFGRTARTPALKAPGIAIAVTREPEREPGLIVYGTCRARRTDVPAGREALPRGVLLVAVNPVTQGSAVLNLVEDRLVFDDDVEEEGSDYVASFRCVLEPSTSMVAPMFFHASFRQYVSDVLWVPLP</sequence>
<reference evidence="1 2" key="1">
    <citation type="submission" date="2020-04" db="EMBL/GenBank/DDBJ databases">
        <title>Draft genome of Pyxidicoccus fallax type strain.</title>
        <authorList>
            <person name="Whitworth D.E."/>
        </authorList>
    </citation>
    <scope>NUCLEOTIDE SEQUENCE [LARGE SCALE GENOMIC DNA]</scope>
    <source>
        <strain evidence="1 2">DSM 14698</strain>
    </source>
</reference>
<dbReference type="RefSeq" id="WP_169343651.1">
    <property type="nucleotide sequence ID" value="NZ_JABBJJ010000017.1"/>
</dbReference>
<dbReference type="Proteomes" id="UP000518300">
    <property type="component" value="Unassembled WGS sequence"/>
</dbReference>
<gene>
    <name evidence="1" type="ORF">HG543_05730</name>
</gene>
<keyword evidence="2" id="KW-1185">Reference proteome</keyword>